<accession>A0A840IZG9</accession>
<evidence type="ECO:0000256" key="5">
    <source>
        <dbReference type="ARBA" id="ARBA00022692"/>
    </source>
</evidence>
<feature type="transmembrane region" description="Helical" evidence="8">
    <location>
        <begin position="347"/>
        <end position="364"/>
    </location>
</feature>
<gene>
    <name evidence="9" type="ORF">BJY18_004172</name>
</gene>
<feature type="transmembrane region" description="Helical" evidence="8">
    <location>
        <begin position="50"/>
        <end position="70"/>
    </location>
</feature>
<dbReference type="InterPro" id="IPR006043">
    <property type="entry name" value="NCS2"/>
</dbReference>
<evidence type="ECO:0000256" key="6">
    <source>
        <dbReference type="ARBA" id="ARBA00022989"/>
    </source>
</evidence>
<evidence type="ECO:0000256" key="4">
    <source>
        <dbReference type="ARBA" id="ARBA00022475"/>
    </source>
</evidence>
<evidence type="ECO:0000313" key="10">
    <source>
        <dbReference type="Proteomes" id="UP000581769"/>
    </source>
</evidence>
<dbReference type="RefSeq" id="WP_184781515.1">
    <property type="nucleotide sequence ID" value="NZ_JACHMG010000001.1"/>
</dbReference>
<feature type="transmembrane region" description="Helical" evidence="8">
    <location>
        <begin position="26"/>
        <end position="44"/>
    </location>
</feature>
<comment type="similarity">
    <text evidence="2">Belongs to the nucleobase:cation symporter-2 (NCS2) (TC 2.A.40) family.</text>
</comment>
<keyword evidence="4" id="KW-1003">Cell membrane</keyword>
<reference evidence="9 10" key="1">
    <citation type="submission" date="2020-08" db="EMBL/GenBank/DDBJ databases">
        <title>Sequencing the genomes of 1000 actinobacteria strains.</title>
        <authorList>
            <person name="Klenk H.-P."/>
        </authorList>
    </citation>
    <scope>NUCLEOTIDE SEQUENCE [LARGE SCALE GENOMIC DNA]</scope>
    <source>
        <strain evidence="9 10">DSM 45859</strain>
    </source>
</reference>
<keyword evidence="10" id="KW-1185">Reference proteome</keyword>
<dbReference type="NCBIfam" id="TIGR00801">
    <property type="entry name" value="ncs2"/>
    <property type="match status" value="1"/>
</dbReference>
<proteinExistence type="inferred from homology"/>
<feature type="transmembrane region" description="Helical" evidence="8">
    <location>
        <begin position="138"/>
        <end position="157"/>
    </location>
</feature>
<dbReference type="InterPro" id="IPR006042">
    <property type="entry name" value="Xan_ur_permease"/>
</dbReference>
<evidence type="ECO:0000313" key="9">
    <source>
        <dbReference type="EMBL" id="MBB4686687.1"/>
    </source>
</evidence>
<protein>
    <submittedName>
        <fullName evidence="9">NCS2 family nucleobase:cation symporter-2</fullName>
    </submittedName>
</protein>
<sequence>MTNSPHPVDRGLPAGRLLLLGLQHMAIMYTGCIAVPLIVGSALHLDDASVALLVNADLFVAGLATLVQSVGIGRIFGIRLPVVAGATFTVVNPMILIAAQYGITAVYGAMIASGVFGLLIAKPFAALIRFFPPLVSGTLLLVIGVSLLGPGAAMIAGHDTGDASYGDPANLGLAFGVVALMVLFTRLLHGFLGQIGPLLALVAGLLVAIPLGRAQFSGVGDASWFGLASPLHFGAPTFPVAAVVSMCVVMLVSFTETTADLIAVGEITGRPATGPDLARGLATDGLSAIAGGFMNSFPDTAFAQNVGLVQMTGVRSRWVVAVTGGLLVVMGLVPKIGAFLAAIPEPVVGGVAVVMFAMVAVVGVQNLTKVDFSGNHNGFVVAVALGVGLLPAFGLDPSGNSIFFQHFPAWLRTVCGSPITVAAVLAFVLNLLFNHLGRRRGQDPLRAR</sequence>
<dbReference type="EMBL" id="JACHMG010000001">
    <property type="protein sequence ID" value="MBB4686687.1"/>
    <property type="molecule type" value="Genomic_DNA"/>
</dbReference>
<comment type="subcellular location">
    <subcellularLocation>
        <location evidence="1">Cell membrane</location>
        <topology evidence="1">Multi-pass membrane protein</topology>
    </subcellularLocation>
</comment>
<evidence type="ECO:0000256" key="8">
    <source>
        <dbReference type="SAM" id="Phobius"/>
    </source>
</evidence>
<feature type="transmembrane region" description="Helical" evidence="8">
    <location>
        <begin position="376"/>
        <end position="395"/>
    </location>
</feature>
<evidence type="ECO:0000256" key="2">
    <source>
        <dbReference type="ARBA" id="ARBA00008821"/>
    </source>
</evidence>
<feature type="transmembrane region" description="Helical" evidence="8">
    <location>
        <begin position="195"/>
        <end position="213"/>
    </location>
</feature>
<feature type="transmembrane region" description="Helical" evidence="8">
    <location>
        <begin position="318"/>
        <end position="341"/>
    </location>
</feature>
<dbReference type="PANTHER" id="PTHR42810:SF4">
    <property type="entry name" value="URIC ACID TRANSPORTER UACT"/>
    <property type="match status" value="1"/>
</dbReference>
<feature type="transmembrane region" description="Helical" evidence="8">
    <location>
        <begin position="233"/>
        <end position="254"/>
    </location>
</feature>
<comment type="caution">
    <text evidence="9">The sequence shown here is derived from an EMBL/GenBank/DDBJ whole genome shotgun (WGS) entry which is preliminary data.</text>
</comment>
<keyword evidence="5 8" id="KW-0812">Transmembrane</keyword>
<organism evidence="9 10">
    <name type="scientific">Amycolatopsis jiangsuensis</name>
    <dbReference type="NCBI Taxonomy" id="1181879"/>
    <lineage>
        <taxon>Bacteria</taxon>
        <taxon>Bacillati</taxon>
        <taxon>Actinomycetota</taxon>
        <taxon>Actinomycetes</taxon>
        <taxon>Pseudonocardiales</taxon>
        <taxon>Pseudonocardiaceae</taxon>
        <taxon>Amycolatopsis</taxon>
    </lineage>
</organism>
<dbReference type="AlphaFoldDB" id="A0A840IZG9"/>
<dbReference type="GO" id="GO:0005886">
    <property type="term" value="C:plasma membrane"/>
    <property type="evidence" value="ECO:0007669"/>
    <property type="project" value="UniProtKB-SubCell"/>
</dbReference>
<dbReference type="NCBIfam" id="TIGR03173">
    <property type="entry name" value="pbuX"/>
    <property type="match status" value="1"/>
</dbReference>
<keyword evidence="6 8" id="KW-1133">Transmembrane helix</keyword>
<dbReference type="Proteomes" id="UP000581769">
    <property type="component" value="Unassembled WGS sequence"/>
</dbReference>
<dbReference type="NCBIfam" id="NF037981">
    <property type="entry name" value="NCS2_1"/>
    <property type="match status" value="1"/>
</dbReference>
<dbReference type="PANTHER" id="PTHR42810">
    <property type="entry name" value="PURINE PERMEASE C1399.01C-RELATED"/>
    <property type="match status" value="1"/>
</dbReference>
<feature type="transmembrane region" description="Helical" evidence="8">
    <location>
        <begin position="109"/>
        <end position="131"/>
    </location>
</feature>
<dbReference type="InterPro" id="IPR017588">
    <property type="entry name" value="UacT-like"/>
</dbReference>
<feature type="transmembrane region" description="Helical" evidence="8">
    <location>
        <begin position="169"/>
        <end position="188"/>
    </location>
</feature>
<feature type="transmembrane region" description="Helical" evidence="8">
    <location>
        <begin position="407"/>
        <end position="433"/>
    </location>
</feature>
<feature type="transmembrane region" description="Helical" evidence="8">
    <location>
        <begin position="82"/>
        <end position="103"/>
    </location>
</feature>
<dbReference type="PROSITE" id="PS01116">
    <property type="entry name" value="XANTH_URACIL_PERMASE"/>
    <property type="match status" value="1"/>
</dbReference>
<evidence type="ECO:0000256" key="3">
    <source>
        <dbReference type="ARBA" id="ARBA00022448"/>
    </source>
</evidence>
<evidence type="ECO:0000256" key="1">
    <source>
        <dbReference type="ARBA" id="ARBA00004651"/>
    </source>
</evidence>
<keyword evidence="3" id="KW-0813">Transport</keyword>
<name>A0A840IZG9_9PSEU</name>
<evidence type="ECO:0000256" key="7">
    <source>
        <dbReference type="ARBA" id="ARBA00023136"/>
    </source>
</evidence>
<dbReference type="GO" id="GO:0042907">
    <property type="term" value="F:xanthine transmembrane transporter activity"/>
    <property type="evidence" value="ECO:0007669"/>
    <property type="project" value="TreeGrafter"/>
</dbReference>
<keyword evidence="7 8" id="KW-0472">Membrane</keyword>
<dbReference type="Pfam" id="PF00860">
    <property type="entry name" value="Xan_ur_permease"/>
    <property type="match status" value="1"/>
</dbReference>